<dbReference type="PROSITE" id="PS50005">
    <property type="entry name" value="TPR"/>
    <property type="match status" value="1"/>
</dbReference>
<dbReference type="EMBL" id="QBMC01000087">
    <property type="protein sequence ID" value="PZO15779.1"/>
    <property type="molecule type" value="Genomic_DNA"/>
</dbReference>
<dbReference type="InterPro" id="IPR011990">
    <property type="entry name" value="TPR-like_helical_dom_sf"/>
</dbReference>
<evidence type="ECO:0000313" key="3">
    <source>
        <dbReference type="EMBL" id="PZO15779.1"/>
    </source>
</evidence>
<dbReference type="Pfam" id="PF13432">
    <property type="entry name" value="TPR_16"/>
    <property type="match status" value="1"/>
</dbReference>
<evidence type="ECO:0000313" key="4">
    <source>
        <dbReference type="Proteomes" id="UP000249354"/>
    </source>
</evidence>
<evidence type="ECO:0000256" key="2">
    <source>
        <dbReference type="SAM" id="MobiDB-lite"/>
    </source>
</evidence>
<dbReference type="PANTHER" id="PTHR12558:SF13">
    <property type="entry name" value="CELL DIVISION CYCLE PROTEIN 27 HOMOLOG"/>
    <property type="match status" value="1"/>
</dbReference>
<proteinExistence type="predicted"/>
<dbReference type="SUPFAM" id="SSF48452">
    <property type="entry name" value="TPR-like"/>
    <property type="match status" value="1"/>
</dbReference>
<reference evidence="4" key="1">
    <citation type="submission" date="2018-04" db="EMBL/GenBank/DDBJ databases">
        <authorList>
            <person name="Cornet L."/>
        </authorList>
    </citation>
    <scope>NUCLEOTIDE SEQUENCE [LARGE SCALE GENOMIC DNA]</scope>
</reference>
<dbReference type="SMART" id="SM00028">
    <property type="entry name" value="TPR"/>
    <property type="match status" value="3"/>
</dbReference>
<protein>
    <submittedName>
        <fullName evidence="3">Tfp pilus assembly protein PilF</fullName>
    </submittedName>
</protein>
<comment type="caution">
    <text evidence="3">The sequence shown here is derived from an EMBL/GenBank/DDBJ whole genome shotgun (WGS) entry which is preliminary data.</text>
</comment>
<name>A0A2W4UG63_9CYAN</name>
<gene>
    <name evidence="3" type="ORF">DCF25_13055</name>
</gene>
<dbReference type="Gene3D" id="1.25.40.10">
    <property type="entry name" value="Tetratricopeptide repeat domain"/>
    <property type="match status" value="2"/>
</dbReference>
<feature type="repeat" description="TPR" evidence="1">
    <location>
        <begin position="184"/>
        <end position="217"/>
    </location>
</feature>
<dbReference type="Pfam" id="PF14559">
    <property type="entry name" value="TPR_19"/>
    <property type="match status" value="2"/>
</dbReference>
<feature type="compositionally biased region" description="Pro residues" evidence="2">
    <location>
        <begin position="294"/>
        <end position="303"/>
    </location>
</feature>
<evidence type="ECO:0000256" key="1">
    <source>
        <dbReference type="PROSITE-ProRule" id="PRU00339"/>
    </source>
</evidence>
<dbReference type="Proteomes" id="UP000249354">
    <property type="component" value="Unassembled WGS sequence"/>
</dbReference>
<dbReference type="InterPro" id="IPR019734">
    <property type="entry name" value="TPR_rpt"/>
</dbReference>
<feature type="compositionally biased region" description="Low complexity" evidence="2">
    <location>
        <begin position="275"/>
        <end position="293"/>
    </location>
</feature>
<feature type="region of interest" description="Disordered" evidence="2">
    <location>
        <begin position="269"/>
        <end position="303"/>
    </location>
</feature>
<sequence>MAFKRDSWFVKGVLVLAVAAFVAVPLAFMFNGRAKEQTAANSQAPTAADQTAQFQNQADGFTAVLAREPDNQTALIGLIEAKIGLKDLEGAVEPLTRLSELNPNEPQYAIALAQTKQQLGDLEGAAQIYRSVLTQKPGDMQALEGLVALLISQERSEAAAGLLQDTLATADQTNQLAPNSVDKLSVNLLLGQVYVSQQDYDQAIAIYDETIKAAEAANPTQPDFRPVLAKALVLLEKGDSAAADPLFEKALATAPTQYKDNVQKLINQKKAEANGETGAAADPAAEGDAATPEPSTPVAPPAE</sequence>
<dbReference type="AlphaFoldDB" id="A0A2W4UG63"/>
<accession>A0A2W4UG63</accession>
<keyword evidence="1" id="KW-0802">TPR repeat</keyword>
<dbReference type="PANTHER" id="PTHR12558">
    <property type="entry name" value="CELL DIVISION CYCLE 16,23,27"/>
    <property type="match status" value="1"/>
</dbReference>
<organism evidence="3 4">
    <name type="scientific">Leptolyngbya foveolarum</name>
    <dbReference type="NCBI Taxonomy" id="47253"/>
    <lineage>
        <taxon>Bacteria</taxon>
        <taxon>Bacillati</taxon>
        <taxon>Cyanobacteriota</taxon>
        <taxon>Cyanophyceae</taxon>
        <taxon>Leptolyngbyales</taxon>
        <taxon>Leptolyngbyaceae</taxon>
        <taxon>Leptolyngbya group</taxon>
        <taxon>Leptolyngbya</taxon>
    </lineage>
</organism>
<reference evidence="3 4" key="2">
    <citation type="submission" date="2018-06" db="EMBL/GenBank/DDBJ databases">
        <title>Metagenomic assembly of (sub)arctic Cyanobacteria and their associated microbiome from non-axenic cultures.</title>
        <authorList>
            <person name="Baurain D."/>
        </authorList>
    </citation>
    <scope>NUCLEOTIDE SEQUENCE [LARGE SCALE GENOMIC DNA]</scope>
    <source>
        <strain evidence="3">ULC129bin1</strain>
    </source>
</reference>